<dbReference type="Proteomes" id="UP000287033">
    <property type="component" value="Unassembled WGS sequence"/>
</dbReference>
<protein>
    <submittedName>
        <fullName evidence="1">Uncharacterized protein</fullName>
    </submittedName>
</protein>
<proteinExistence type="predicted"/>
<comment type="caution">
    <text evidence="1">The sequence shown here is derived from an EMBL/GenBank/DDBJ whole genome shotgun (WGS) entry which is preliminary data.</text>
</comment>
<evidence type="ECO:0000313" key="2">
    <source>
        <dbReference type="Proteomes" id="UP000287033"/>
    </source>
</evidence>
<reference evidence="1 2" key="1">
    <citation type="journal article" date="2018" name="Nat. Ecol. Evol.">
        <title>Shark genomes provide insights into elasmobranch evolution and the origin of vertebrates.</title>
        <authorList>
            <person name="Hara Y"/>
            <person name="Yamaguchi K"/>
            <person name="Onimaru K"/>
            <person name="Kadota M"/>
            <person name="Koyanagi M"/>
            <person name="Keeley SD"/>
            <person name="Tatsumi K"/>
            <person name="Tanaka K"/>
            <person name="Motone F"/>
            <person name="Kageyama Y"/>
            <person name="Nozu R"/>
            <person name="Adachi N"/>
            <person name="Nishimura O"/>
            <person name="Nakagawa R"/>
            <person name="Tanegashima C"/>
            <person name="Kiyatake I"/>
            <person name="Matsumoto R"/>
            <person name="Murakumo K"/>
            <person name="Nishida K"/>
            <person name="Terakita A"/>
            <person name="Kuratani S"/>
            <person name="Sato K"/>
            <person name="Hyodo S Kuraku.S."/>
        </authorList>
    </citation>
    <scope>NUCLEOTIDE SEQUENCE [LARGE SCALE GENOMIC DNA]</scope>
</reference>
<evidence type="ECO:0000313" key="1">
    <source>
        <dbReference type="EMBL" id="GCC44095.1"/>
    </source>
</evidence>
<accession>A0A401TN84</accession>
<dbReference type="EMBL" id="BEZZ01124220">
    <property type="protein sequence ID" value="GCC44095.1"/>
    <property type="molecule type" value="Genomic_DNA"/>
</dbReference>
<sequence>RKRVLPQLPSAAPSSGPGAGEHALLKVSLCDRAAVRAGAVGNTGRTGIAVLAAQRVGAAANAAIDQPGKQRLRSVQAVQPVRLCLTHRLDDIDIFVGDLALTRFHRLPEFVVDNPEFQNLGDDPLRF</sequence>
<feature type="non-terminal residue" evidence="1">
    <location>
        <position position="1"/>
    </location>
</feature>
<name>A0A401TN84_CHIPU</name>
<dbReference type="AlphaFoldDB" id="A0A401TN84"/>
<organism evidence="1 2">
    <name type="scientific">Chiloscyllium punctatum</name>
    <name type="common">Brownbanded bambooshark</name>
    <name type="synonym">Hemiscyllium punctatum</name>
    <dbReference type="NCBI Taxonomy" id="137246"/>
    <lineage>
        <taxon>Eukaryota</taxon>
        <taxon>Metazoa</taxon>
        <taxon>Chordata</taxon>
        <taxon>Craniata</taxon>
        <taxon>Vertebrata</taxon>
        <taxon>Chondrichthyes</taxon>
        <taxon>Elasmobranchii</taxon>
        <taxon>Galeomorphii</taxon>
        <taxon>Galeoidea</taxon>
        <taxon>Orectolobiformes</taxon>
        <taxon>Hemiscylliidae</taxon>
        <taxon>Chiloscyllium</taxon>
    </lineage>
</organism>
<keyword evidence="2" id="KW-1185">Reference proteome</keyword>
<gene>
    <name evidence="1" type="ORF">chiPu_0028147</name>
</gene>